<gene>
    <name evidence="3" type="ORF">RCO7_03932</name>
</gene>
<feature type="transmembrane region" description="Helical" evidence="2">
    <location>
        <begin position="154"/>
        <end position="178"/>
    </location>
</feature>
<feature type="region of interest" description="Disordered" evidence="1">
    <location>
        <begin position="89"/>
        <end position="111"/>
    </location>
</feature>
<organism evidence="3 4">
    <name type="scientific">Rhynchosporium graminicola</name>
    <dbReference type="NCBI Taxonomy" id="2792576"/>
    <lineage>
        <taxon>Eukaryota</taxon>
        <taxon>Fungi</taxon>
        <taxon>Dikarya</taxon>
        <taxon>Ascomycota</taxon>
        <taxon>Pezizomycotina</taxon>
        <taxon>Leotiomycetes</taxon>
        <taxon>Helotiales</taxon>
        <taxon>Ploettnerulaceae</taxon>
        <taxon>Rhynchosporium</taxon>
    </lineage>
</organism>
<proteinExistence type="predicted"/>
<comment type="caution">
    <text evidence="3">The sequence shown here is derived from an EMBL/GenBank/DDBJ whole genome shotgun (WGS) entry which is preliminary data.</text>
</comment>
<dbReference type="EMBL" id="FJUW01000036">
    <property type="protein sequence ID" value="CZT05776.1"/>
    <property type="molecule type" value="Genomic_DNA"/>
</dbReference>
<protein>
    <submittedName>
        <fullName evidence="3">Uncharacterized protein</fullName>
    </submittedName>
</protein>
<name>A0A1E1L5C3_9HELO</name>
<feature type="compositionally biased region" description="Basic and acidic residues" evidence="1">
    <location>
        <begin position="98"/>
        <end position="111"/>
    </location>
</feature>
<reference evidence="4" key="1">
    <citation type="submission" date="2016-03" db="EMBL/GenBank/DDBJ databases">
        <authorList>
            <person name="Ploux O."/>
        </authorList>
    </citation>
    <scope>NUCLEOTIDE SEQUENCE [LARGE SCALE GENOMIC DNA]</scope>
    <source>
        <strain evidence="4">UK7</strain>
    </source>
</reference>
<accession>A0A1E1L5C3</accession>
<keyword evidence="4" id="KW-1185">Reference proteome</keyword>
<keyword evidence="2" id="KW-0472">Membrane</keyword>
<dbReference type="AlphaFoldDB" id="A0A1E1L5C3"/>
<evidence type="ECO:0000256" key="2">
    <source>
        <dbReference type="SAM" id="Phobius"/>
    </source>
</evidence>
<dbReference type="InParanoid" id="A0A1E1L5C3"/>
<evidence type="ECO:0000256" key="1">
    <source>
        <dbReference type="SAM" id="MobiDB-lite"/>
    </source>
</evidence>
<sequence>MDSAAKIYLPNGGADKFAIQCDRDTDYGRPIRGPDGFLSDDEVAGVPACSIDKAHMQERSEADSHFFEILSQVLNQASILIRSHAVGAGGNKASLNSRDQKRAQESKASKAAELAKIRLIEHQRKEKEEQDRERNVKRDHEEARGKWFMSVRKILLQTVRILKIPFSLAVSFVVIGIWSRENREQAIRAARAEEY</sequence>
<keyword evidence="2" id="KW-0812">Transmembrane</keyword>
<dbReference type="Proteomes" id="UP000178129">
    <property type="component" value="Unassembled WGS sequence"/>
</dbReference>
<evidence type="ECO:0000313" key="3">
    <source>
        <dbReference type="EMBL" id="CZT05776.1"/>
    </source>
</evidence>
<evidence type="ECO:0000313" key="4">
    <source>
        <dbReference type="Proteomes" id="UP000178129"/>
    </source>
</evidence>
<keyword evidence="2" id="KW-1133">Transmembrane helix</keyword>